<feature type="transmembrane region" description="Helical" evidence="15">
    <location>
        <begin position="790"/>
        <end position="811"/>
    </location>
</feature>
<keyword evidence="9" id="KW-1278">Translocase</keyword>
<feature type="transmembrane region" description="Helical" evidence="15">
    <location>
        <begin position="46"/>
        <end position="65"/>
    </location>
</feature>
<dbReference type="AlphaFoldDB" id="A0A517YCV8"/>
<keyword evidence="13 15" id="KW-0472">Membrane</keyword>
<evidence type="ECO:0000256" key="1">
    <source>
        <dbReference type="ARBA" id="ARBA00004127"/>
    </source>
</evidence>
<dbReference type="Pfam" id="PF00690">
    <property type="entry name" value="Cation_ATPase_N"/>
    <property type="match status" value="1"/>
</dbReference>
<dbReference type="SFLD" id="SFLDS00003">
    <property type="entry name" value="Haloacid_Dehalogenase"/>
    <property type="match status" value="1"/>
</dbReference>
<feature type="domain" description="Cation-transporting P-type ATPase N-terminal" evidence="16">
    <location>
        <begin position="4"/>
        <end position="67"/>
    </location>
</feature>
<keyword evidence="10 15" id="KW-1133">Transmembrane helix</keyword>
<keyword evidence="6" id="KW-0547">Nucleotide-binding</keyword>
<dbReference type="Gene3D" id="3.40.50.1000">
    <property type="entry name" value="HAD superfamily/HAD-like"/>
    <property type="match status" value="2"/>
</dbReference>
<dbReference type="InterPro" id="IPR023214">
    <property type="entry name" value="HAD_sf"/>
</dbReference>
<reference evidence="17 18" key="1">
    <citation type="submission" date="2019-02" db="EMBL/GenBank/DDBJ databases">
        <title>Deep-cultivation of Planctomycetes and their phenomic and genomic characterization uncovers novel biology.</title>
        <authorList>
            <person name="Wiegand S."/>
            <person name="Jogler M."/>
            <person name="Boedeker C."/>
            <person name="Pinto D."/>
            <person name="Vollmers J."/>
            <person name="Rivas-Marin E."/>
            <person name="Kohn T."/>
            <person name="Peeters S.H."/>
            <person name="Heuer A."/>
            <person name="Rast P."/>
            <person name="Oberbeckmann S."/>
            <person name="Bunk B."/>
            <person name="Jeske O."/>
            <person name="Meyerdierks A."/>
            <person name="Storesund J.E."/>
            <person name="Kallscheuer N."/>
            <person name="Luecker S."/>
            <person name="Lage O.M."/>
            <person name="Pohl T."/>
            <person name="Merkel B.J."/>
            <person name="Hornburger P."/>
            <person name="Mueller R.-W."/>
            <person name="Bruemmer F."/>
            <person name="Labrenz M."/>
            <person name="Spormann A.M."/>
            <person name="Op den Camp H."/>
            <person name="Overmann J."/>
            <person name="Amann R."/>
            <person name="Jetten M.S.M."/>
            <person name="Mascher T."/>
            <person name="Medema M.H."/>
            <person name="Devos D.P."/>
            <person name="Kaster A.-K."/>
            <person name="Ovreas L."/>
            <person name="Rohde M."/>
            <person name="Galperin M.Y."/>
            <person name="Jogler C."/>
        </authorList>
    </citation>
    <scope>NUCLEOTIDE SEQUENCE [LARGE SCALE GENOMIC DNA]</scope>
    <source>
        <strain evidence="17 18">ETA_A8</strain>
    </source>
</reference>
<keyword evidence="8" id="KW-0067">ATP-binding</keyword>
<dbReference type="Gene3D" id="1.20.1110.10">
    <property type="entry name" value="Calcium-transporting ATPase, transmembrane domain"/>
    <property type="match status" value="2"/>
</dbReference>
<gene>
    <name evidence="17" type="ORF">ETAA8_31620</name>
</gene>
<keyword evidence="3" id="KW-0813">Transport</keyword>
<keyword evidence="5" id="KW-0479">Metal-binding</keyword>
<dbReference type="Gene3D" id="2.70.150.10">
    <property type="entry name" value="Calcium-transporting ATPase, cytoplasmic transduction domain A"/>
    <property type="match status" value="1"/>
</dbReference>
<evidence type="ECO:0000256" key="3">
    <source>
        <dbReference type="ARBA" id="ARBA00022448"/>
    </source>
</evidence>
<dbReference type="Pfam" id="PF00702">
    <property type="entry name" value="Hydrolase"/>
    <property type="match status" value="1"/>
</dbReference>
<dbReference type="GO" id="GO:0012505">
    <property type="term" value="C:endomembrane system"/>
    <property type="evidence" value="ECO:0007669"/>
    <property type="project" value="UniProtKB-SubCell"/>
</dbReference>
<dbReference type="InterPro" id="IPR044492">
    <property type="entry name" value="P_typ_ATPase_HD_dom"/>
</dbReference>
<dbReference type="PANTHER" id="PTHR42861">
    <property type="entry name" value="CALCIUM-TRANSPORTING ATPASE"/>
    <property type="match status" value="1"/>
</dbReference>
<dbReference type="PRINTS" id="PR00120">
    <property type="entry name" value="HATPASE"/>
</dbReference>
<dbReference type="InterPro" id="IPR008250">
    <property type="entry name" value="ATPase_P-typ_transduc_dom_A_sf"/>
</dbReference>
<evidence type="ECO:0000256" key="7">
    <source>
        <dbReference type="ARBA" id="ARBA00022796"/>
    </source>
</evidence>
<sequence>MTLQTPNSNAQTGLSEDQAKQRIKQHGYNELPSSKSRSFLATAWDVVREPMFLLLLACGTIYLVLGDVQEALMLLGFVFVVLGITLYQEQKTERALEALRDLSSPRALVIRDGERKRIAGREVVPDDLVVLAEGDRVPADAVVVACDSLSTDESLLTGESVPVRKVAWDGVREMNRPGGEDLPFVFSGTLVVQGQGIAQVRATGVQTEMGNIGKALQTVQVEQTRLQQEVGLLVRRVAILGLTLCVFVVVLYGVTRGNWLQGFLAGITLAMAMLPEEFPVVLTIFLALGAWRLSKMNVLARRVPVIETLGSATVLCVDKTGTLTVNRMSIRKLAVDGIVHDVEQQAALPLPEEFHEIVEFGILASQRDPFDPMEKAFHELGNRQLAQTEHLHADWKLEKGYPLSPSLLAMSHVWKSPTGTEFVLATKGAPEAIADLCHLSVERTKVILEQVAAMAEEGLRVLGVAKGVFGQSTLPGEQHDFTFEFLGLVGLADPVRSTVPAAVAECYTAGIRVVMITGDHPTTAKSIARQAGLKLVEEIITGPELEMLNEAELQLRVRTINVFARMVPEQKLQLVNALKANGEVVAMTGDGVNDAPALKAAHIGIAMGGRGTDVAREAASLVLLDDDFASIVHSVRMGRRIYDHLQKAMTYIVAVHVPIAGMSIVPVLLGGPIALMPVHILFLELVIDPACSVVFEAEPEDADVMSRPPRNSAELLFGSRLLGLGLLQGASALLIVLAIYLSALRDWLNASDATALSFTTLVVANLGLIFANRSWTRTIWSTLRTPNAALWWVIGGTTFFLGLALYVPFLRDLFHFSPLHPDDLVFCLVAGSASILWFEFLKVLRQKWWA</sequence>
<dbReference type="InterPro" id="IPR023298">
    <property type="entry name" value="ATPase_P-typ_TM_dom_sf"/>
</dbReference>
<evidence type="ECO:0000256" key="5">
    <source>
        <dbReference type="ARBA" id="ARBA00022723"/>
    </source>
</evidence>
<name>A0A517YCV8_9BACT</name>
<dbReference type="Pfam" id="PF00689">
    <property type="entry name" value="Cation_ATPase_C"/>
    <property type="match status" value="1"/>
</dbReference>
<dbReference type="SFLD" id="SFLDG00002">
    <property type="entry name" value="C1.7:_P-type_atpase_like"/>
    <property type="match status" value="1"/>
</dbReference>
<evidence type="ECO:0000256" key="14">
    <source>
        <dbReference type="ARBA" id="ARBA00049289"/>
    </source>
</evidence>
<feature type="transmembrane region" description="Helical" evidence="15">
    <location>
        <begin position="823"/>
        <end position="844"/>
    </location>
</feature>
<dbReference type="InterPro" id="IPR036412">
    <property type="entry name" value="HAD-like_sf"/>
</dbReference>
<dbReference type="PROSITE" id="PS00154">
    <property type="entry name" value="ATPASE_E1_E2"/>
    <property type="match status" value="1"/>
</dbReference>
<feature type="transmembrane region" description="Helical" evidence="15">
    <location>
        <begin position="71"/>
        <end position="87"/>
    </location>
</feature>
<evidence type="ECO:0000256" key="2">
    <source>
        <dbReference type="ARBA" id="ARBA00012517"/>
    </source>
</evidence>
<dbReference type="InterPro" id="IPR023299">
    <property type="entry name" value="ATPase_P-typ_cyto_dom_N"/>
</dbReference>
<comment type="catalytic activity">
    <reaction evidence="14">
        <text>Cu(+)(in) + ATP + H2O = Cu(+)(out) + ADP + phosphate + H(+)</text>
        <dbReference type="Rhea" id="RHEA:25792"/>
        <dbReference type="ChEBI" id="CHEBI:15377"/>
        <dbReference type="ChEBI" id="CHEBI:15378"/>
        <dbReference type="ChEBI" id="CHEBI:30616"/>
        <dbReference type="ChEBI" id="CHEBI:43474"/>
        <dbReference type="ChEBI" id="CHEBI:49552"/>
        <dbReference type="ChEBI" id="CHEBI:456216"/>
        <dbReference type="EC" id="7.2.2.8"/>
    </reaction>
</comment>
<dbReference type="FunFam" id="3.40.50.1000:FF:000144">
    <property type="entry name" value="copper-transporting ATPase 1 isoform X2"/>
    <property type="match status" value="1"/>
</dbReference>
<keyword evidence="11" id="KW-0186">Copper</keyword>
<keyword evidence="12" id="KW-0406">Ion transport</keyword>
<proteinExistence type="predicted"/>
<dbReference type="SUPFAM" id="SSF81665">
    <property type="entry name" value="Calcium ATPase, transmembrane domain M"/>
    <property type="match status" value="1"/>
</dbReference>
<dbReference type="Gene3D" id="3.40.1110.10">
    <property type="entry name" value="Calcium-transporting ATPase, cytoplasmic domain N"/>
    <property type="match status" value="2"/>
</dbReference>
<evidence type="ECO:0000256" key="12">
    <source>
        <dbReference type="ARBA" id="ARBA00023065"/>
    </source>
</evidence>
<feature type="transmembrane region" description="Helical" evidence="15">
    <location>
        <begin position="648"/>
        <end position="669"/>
    </location>
</feature>
<organism evidence="17 18">
    <name type="scientific">Anatilimnocola aggregata</name>
    <dbReference type="NCBI Taxonomy" id="2528021"/>
    <lineage>
        <taxon>Bacteria</taxon>
        <taxon>Pseudomonadati</taxon>
        <taxon>Planctomycetota</taxon>
        <taxon>Planctomycetia</taxon>
        <taxon>Pirellulales</taxon>
        <taxon>Pirellulaceae</taxon>
        <taxon>Anatilimnocola</taxon>
    </lineage>
</organism>
<dbReference type="SUPFAM" id="SSF81653">
    <property type="entry name" value="Calcium ATPase, transduction domain A"/>
    <property type="match status" value="1"/>
</dbReference>
<dbReference type="SUPFAM" id="SSF56784">
    <property type="entry name" value="HAD-like"/>
    <property type="match status" value="1"/>
</dbReference>
<evidence type="ECO:0000259" key="16">
    <source>
        <dbReference type="SMART" id="SM00831"/>
    </source>
</evidence>
<evidence type="ECO:0000256" key="11">
    <source>
        <dbReference type="ARBA" id="ARBA00023008"/>
    </source>
</evidence>
<dbReference type="GO" id="GO:0005524">
    <property type="term" value="F:ATP binding"/>
    <property type="evidence" value="ECO:0007669"/>
    <property type="project" value="UniProtKB-KW"/>
</dbReference>
<dbReference type="Pfam" id="PF00122">
    <property type="entry name" value="E1-E2_ATPase"/>
    <property type="match status" value="1"/>
</dbReference>
<dbReference type="EC" id="7.2.2.8" evidence="2"/>
<feature type="transmembrane region" description="Helical" evidence="15">
    <location>
        <begin position="233"/>
        <end position="254"/>
    </location>
</feature>
<evidence type="ECO:0000256" key="15">
    <source>
        <dbReference type="SAM" id="Phobius"/>
    </source>
</evidence>
<dbReference type="GO" id="GO:0016887">
    <property type="term" value="F:ATP hydrolysis activity"/>
    <property type="evidence" value="ECO:0007669"/>
    <property type="project" value="InterPro"/>
</dbReference>
<evidence type="ECO:0000256" key="8">
    <source>
        <dbReference type="ARBA" id="ARBA00022840"/>
    </source>
</evidence>
<dbReference type="EMBL" id="CP036274">
    <property type="protein sequence ID" value="QDU28070.1"/>
    <property type="molecule type" value="Genomic_DNA"/>
</dbReference>
<evidence type="ECO:0000256" key="9">
    <source>
        <dbReference type="ARBA" id="ARBA00022967"/>
    </source>
</evidence>
<dbReference type="InterPro" id="IPR001757">
    <property type="entry name" value="P_typ_ATPase"/>
</dbReference>
<comment type="subcellular location">
    <subcellularLocation>
        <location evidence="1">Endomembrane system</location>
        <topology evidence="1">Multi-pass membrane protein</topology>
    </subcellularLocation>
</comment>
<dbReference type="GO" id="GO:0016020">
    <property type="term" value="C:membrane"/>
    <property type="evidence" value="ECO:0007669"/>
    <property type="project" value="InterPro"/>
</dbReference>
<evidence type="ECO:0000256" key="6">
    <source>
        <dbReference type="ARBA" id="ARBA00022741"/>
    </source>
</evidence>
<feature type="transmembrane region" description="Helical" evidence="15">
    <location>
        <begin position="260"/>
        <end position="291"/>
    </location>
</feature>
<feature type="transmembrane region" description="Helical" evidence="15">
    <location>
        <begin position="753"/>
        <end position="770"/>
    </location>
</feature>
<evidence type="ECO:0000256" key="13">
    <source>
        <dbReference type="ARBA" id="ARBA00023136"/>
    </source>
</evidence>
<evidence type="ECO:0000313" key="17">
    <source>
        <dbReference type="EMBL" id="QDU28070.1"/>
    </source>
</evidence>
<accession>A0A517YCV8</accession>
<evidence type="ECO:0000256" key="10">
    <source>
        <dbReference type="ARBA" id="ARBA00022989"/>
    </source>
</evidence>
<dbReference type="PRINTS" id="PR00119">
    <property type="entry name" value="CATATPASE"/>
</dbReference>
<feature type="transmembrane region" description="Helical" evidence="15">
    <location>
        <begin position="675"/>
        <end position="695"/>
    </location>
</feature>
<dbReference type="NCBIfam" id="TIGR01494">
    <property type="entry name" value="ATPase_P-type"/>
    <property type="match status" value="2"/>
</dbReference>
<dbReference type="SUPFAM" id="SSF81660">
    <property type="entry name" value="Metal cation-transporting ATPase, ATP-binding domain N"/>
    <property type="match status" value="1"/>
</dbReference>
<keyword evidence="7" id="KW-0187">Copper transport</keyword>
<dbReference type="GO" id="GO:0046872">
    <property type="term" value="F:metal ion binding"/>
    <property type="evidence" value="ECO:0007669"/>
    <property type="project" value="UniProtKB-KW"/>
</dbReference>
<evidence type="ECO:0000256" key="4">
    <source>
        <dbReference type="ARBA" id="ARBA00022692"/>
    </source>
</evidence>
<dbReference type="RefSeq" id="WP_145089740.1">
    <property type="nucleotide sequence ID" value="NZ_CP036274.1"/>
</dbReference>
<protein>
    <recommendedName>
        <fullName evidence="2">P-type Cu(+) transporter</fullName>
        <ecNumber evidence="2">7.2.2.8</ecNumber>
    </recommendedName>
</protein>
<dbReference type="InterPro" id="IPR004014">
    <property type="entry name" value="ATPase_P-typ_cation-transptr_N"/>
</dbReference>
<dbReference type="KEGG" id="aagg:ETAA8_31620"/>
<dbReference type="Proteomes" id="UP000315017">
    <property type="component" value="Chromosome"/>
</dbReference>
<dbReference type="SFLD" id="SFLDF00027">
    <property type="entry name" value="p-type_atpase"/>
    <property type="match status" value="1"/>
</dbReference>
<keyword evidence="18" id="KW-1185">Reference proteome</keyword>
<dbReference type="InterPro" id="IPR059000">
    <property type="entry name" value="ATPase_P-type_domA"/>
</dbReference>
<keyword evidence="4 15" id="KW-0812">Transmembrane</keyword>
<dbReference type="GO" id="GO:0140581">
    <property type="term" value="F:P-type monovalent copper transporter activity"/>
    <property type="evidence" value="ECO:0007669"/>
    <property type="project" value="UniProtKB-EC"/>
</dbReference>
<evidence type="ECO:0000313" key="18">
    <source>
        <dbReference type="Proteomes" id="UP000315017"/>
    </source>
</evidence>
<feature type="transmembrane region" description="Helical" evidence="15">
    <location>
        <begin position="715"/>
        <end position="741"/>
    </location>
</feature>
<dbReference type="OrthoDB" id="9760364at2"/>
<dbReference type="InterPro" id="IPR006068">
    <property type="entry name" value="ATPase_P-typ_cation-transptr_C"/>
</dbReference>
<dbReference type="InterPro" id="IPR018303">
    <property type="entry name" value="ATPase_P-typ_P_site"/>
</dbReference>
<dbReference type="SMART" id="SM00831">
    <property type="entry name" value="Cation_ATPase_N"/>
    <property type="match status" value="1"/>
</dbReference>